<accession>A0ABP5SMQ0</accession>
<keyword evidence="2" id="KW-1185">Reference proteome</keyword>
<reference evidence="2" key="1">
    <citation type="journal article" date="2019" name="Int. J. Syst. Evol. Microbiol.">
        <title>The Global Catalogue of Microorganisms (GCM) 10K type strain sequencing project: providing services to taxonomists for standard genome sequencing and annotation.</title>
        <authorList>
            <consortium name="The Broad Institute Genomics Platform"/>
            <consortium name="The Broad Institute Genome Sequencing Center for Infectious Disease"/>
            <person name="Wu L."/>
            <person name="Ma J."/>
        </authorList>
    </citation>
    <scope>NUCLEOTIDE SEQUENCE [LARGE SCALE GENOMIC DNA]</scope>
    <source>
        <strain evidence="2">JCM 16221</strain>
    </source>
</reference>
<protein>
    <submittedName>
        <fullName evidence="1">Uncharacterized protein</fullName>
    </submittedName>
</protein>
<evidence type="ECO:0000313" key="2">
    <source>
        <dbReference type="Proteomes" id="UP001501218"/>
    </source>
</evidence>
<dbReference type="Proteomes" id="UP001501218">
    <property type="component" value="Unassembled WGS sequence"/>
</dbReference>
<organism evidence="1 2">
    <name type="scientific">Saccharopolyspora halophila</name>
    <dbReference type="NCBI Taxonomy" id="405551"/>
    <lineage>
        <taxon>Bacteria</taxon>
        <taxon>Bacillati</taxon>
        <taxon>Actinomycetota</taxon>
        <taxon>Actinomycetes</taxon>
        <taxon>Pseudonocardiales</taxon>
        <taxon>Pseudonocardiaceae</taxon>
        <taxon>Saccharopolyspora</taxon>
    </lineage>
</organism>
<comment type="caution">
    <text evidence="1">The sequence shown here is derived from an EMBL/GenBank/DDBJ whole genome shotgun (WGS) entry which is preliminary data.</text>
</comment>
<dbReference type="EMBL" id="BAAARA010000001">
    <property type="protein sequence ID" value="GAA2332808.1"/>
    <property type="molecule type" value="Genomic_DNA"/>
</dbReference>
<dbReference type="RefSeq" id="WP_344126039.1">
    <property type="nucleotide sequence ID" value="NZ_BAAARA010000001.1"/>
</dbReference>
<sequence>MDTTISIIDTPSHLMAGVVSMYQGIRVPAPADKSRGDVRVHPRLDVFPAGDPHKSVRWPFLDPLI</sequence>
<gene>
    <name evidence="1" type="ORF">GCM10009854_05190</name>
</gene>
<proteinExistence type="predicted"/>
<name>A0ABP5SMQ0_9PSEU</name>
<evidence type="ECO:0000313" key="1">
    <source>
        <dbReference type="EMBL" id="GAA2332808.1"/>
    </source>
</evidence>